<keyword evidence="5" id="KW-0472">Membrane</keyword>
<dbReference type="VEuPathDB" id="AmoebaDB:NF0024400"/>
<accession>A0A6A5C014</accession>
<feature type="transmembrane region" description="Helical" evidence="5">
    <location>
        <begin position="407"/>
        <end position="429"/>
    </location>
</feature>
<dbReference type="SMART" id="SM00184">
    <property type="entry name" value="RING"/>
    <property type="match status" value="1"/>
</dbReference>
<dbReference type="InterPro" id="IPR013083">
    <property type="entry name" value="Znf_RING/FYVE/PHD"/>
</dbReference>
<name>A0A6A5C014_NAEFO</name>
<dbReference type="AlphaFoldDB" id="A0A6A5C014"/>
<evidence type="ECO:0000256" key="4">
    <source>
        <dbReference type="PROSITE-ProRule" id="PRU00175"/>
    </source>
</evidence>
<feature type="transmembrane region" description="Helical" evidence="5">
    <location>
        <begin position="450"/>
        <end position="467"/>
    </location>
</feature>
<evidence type="ECO:0000256" key="1">
    <source>
        <dbReference type="ARBA" id="ARBA00022723"/>
    </source>
</evidence>
<keyword evidence="2 4" id="KW-0863">Zinc-finger</keyword>
<dbReference type="VEuPathDB" id="AmoebaDB:NfTy_014800"/>
<dbReference type="GO" id="GO:0043161">
    <property type="term" value="P:proteasome-mediated ubiquitin-dependent protein catabolic process"/>
    <property type="evidence" value="ECO:0007669"/>
    <property type="project" value="TreeGrafter"/>
</dbReference>
<feature type="transmembrane region" description="Helical" evidence="5">
    <location>
        <begin position="342"/>
        <end position="362"/>
    </location>
</feature>
<dbReference type="GO" id="GO:0061630">
    <property type="term" value="F:ubiquitin protein ligase activity"/>
    <property type="evidence" value="ECO:0007669"/>
    <property type="project" value="TreeGrafter"/>
</dbReference>
<dbReference type="OrthoDB" id="9984778at2759"/>
<dbReference type="GO" id="GO:0012505">
    <property type="term" value="C:endomembrane system"/>
    <property type="evidence" value="ECO:0007669"/>
    <property type="project" value="TreeGrafter"/>
</dbReference>
<dbReference type="Pfam" id="PF13639">
    <property type="entry name" value="zf-RING_2"/>
    <property type="match status" value="1"/>
</dbReference>
<dbReference type="Proteomes" id="UP000444721">
    <property type="component" value="Unassembled WGS sequence"/>
</dbReference>
<feature type="transmembrane region" description="Helical" evidence="5">
    <location>
        <begin position="374"/>
        <end position="401"/>
    </location>
</feature>
<dbReference type="PANTHER" id="PTHR22763:SF162">
    <property type="entry name" value="TRANSMEMBRANE E3 UBIQUITIN-PROTEIN LIGASE 1"/>
    <property type="match status" value="1"/>
</dbReference>
<comment type="caution">
    <text evidence="7">The sequence shown here is derived from an EMBL/GenBank/DDBJ whole genome shotgun (WGS) entry which is preliminary data.</text>
</comment>
<evidence type="ECO:0000313" key="8">
    <source>
        <dbReference type="Proteomes" id="UP000444721"/>
    </source>
</evidence>
<proteinExistence type="predicted"/>
<dbReference type="GO" id="GO:0008270">
    <property type="term" value="F:zinc ion binding"/>
    <property type="evidence" value="ECO:0007669"/>
    <property type="project" value="UniProtKB-KW"/>
</dbReference>
<dbReference type="VEuPathDB" id="AmoebaDB:FDP41_010796"/>
<keyword evidence="5" id="KW-1133">Transmembrane helix</keyword>
<dbReference type="InterPro" id="IPR001841">
    <property type="entry name" value="Znf_RING"/>
</dbReference>
<evidence type="ECO:0000256" key="3">
    <source>
        <dbReference type="ARBA" id="ARBA00022833"/>
    </source>
</evidence>
<dbReference type="PROSITE" id="PS50089">
    <property type="entry name" value="ZF_RING_2"/>
    <property type="match status" value="1"/>
</dbReference>
<feature type="domain" description="RING-type" evidence="6">
    <location>
        <begin position="574"/>
        <end position="643"/>
    </location>
</feature>
<keyword evidence="3" id="KW-0862">Zinc</keyword>
<protein>
    <recommendedName>
        <fullName evidence="6">RING-type domain-containing protein</fullName>
    </recommendedName>
</protein>
<dbReference type="RefSeq" id="XP_044567530.1">
    <property type="nucleotide sequence ID" value="XM_044701132.1"/>
</dbReference>
<dbReference type="GeneID" id="68118011"/>
<dbReference type="EMBL" id="VFQX01000007">
    <property type="protein sequence ID" value="KAF0982817.1"/>
    <property type="molecule type" value="Genomic_DNA"/>
</dbReference>
<dbReference type="SUPFAM" id="SSF57850">
    <property type="entry name" value="RING/U-box"/>
    <property type="match status" value="1"/>
</dbReference>
<reference evidence="7 8" key="1">
    <citation type="journal article" date="2019" name="Sci. Rep.">
        <title>Nanopore sequencing improves the draft genome of the human pathogenic amoeba Naegleria fowleri.</title>
        <authorList>
            <person name="Liechti N."/>
            <person name="Schurch N."/>
            <person name="Bruggmann R."/>
            <person name="Wittwer M."/>
        </authorList>
    </citation>
    <scope>NUCLEOTIDE SEQUENCE [LARGE SCALE GENOMIC DNA]</scope>
    <source>
        <strain evidence="7 8">ATCC 30894</strain>
    </source>
</reference>
<keyword evidence="5" id="KW-0812">Transmembrane</keyword>
<dbReference type="OMA" id="GECKCVI"/>
<dbReference type="PANTHER" id="PTHR22763">
    <property type="entry name" value="RING ZINC FINGER PROTEIN"/>
    <property type="match status" value="1"/>
</dbReference>
<evidence type="ECO:0000256" key="5">
    <source>
        <dbReference type="SAM" id="Phobius"/>
    </source>
</evidence>
<organism evidence="7 8">
    <name type="scientific">Naegleria fowleri</name>
    <name type="common">Brain eating amoeba</name>
    <dbReference type="NCBI Taxonomy" id="5763"/>
    <lineage>
        <taxon>Eukaryota</taxon>
        <taxon>Discoba</taxon>
        <taxon>Heterolobosea</taxon>
        <taxon>Tetramitia</taxon>
        <taxon>Eutetramitia</taxon>
        <taxon>Vahlkampfiidae</taxon>
        <taxon>Naegleria</taxon>
    </lineage>
</organism>
<dbReference type="InterPro" id="IPR050731">
    <property type="entry name" value="HRD1_E3_ubiq-ligases"/>
</dbReference>
<sequence length="649" mass="75362">MVAAQHAGDTPSSPHNHDEIIRSLERKVKYNLKSEFESAHNNPILFPVFSEKHHSYHANGTWRTIDGFYPIFNEQPMKKRINYQSESTVTRYILRKLLQQPKYGHAIYDYINHIDVGEENVLIDPNSAVNMNDYVPDGIDKLDNVHIRGALKMDLSFKKTILKEFYFVYGTVTIRDGRYFLQRENLLFLEGVYSIYTNRFYFILKPKKFLFYKMPTFLEQALMNETFLFHGESGAQLAYYSYVTHYLGDLKDLGIRHDHYYHYSSQSDVSEKSTRKESCVYRGIGVGKISAEKFMVQDKQNLVNQVFEWSISGVISSVNCDYTALFTQTFHDNIGFTSELNAFLQIGTILCIFLIFGLFKQIKFTRTRSAATRVSILFVGFTSTLSFITFSASLVFLLNFYEVFTSAIAFSFMSFIYLTASIQYMLFIWKSHHPNHYENIISASVHMRKLFFFLLGIFNVHSLRWILHLSCSSQANPILDIFHHVIPCPSNMRQSILYFGARPSNFLEFPTNITLCYTLLIYLFVQVAALLIQYLVDPRLSILTTHLFGFMLPPKYNYHRPIPMSVLEEGECKCVICMSEIEIPNRVASDSANETLIDHSTKSNHSHEWTASKDIMVTPCNHVFHTICLERWKEYKLECPLCKKDLPIL</sequence>
<evidence type="ECO:0000313" key="7">
    <source>
        <dbReference type="EMBL" id="KAF0982817.1"/>
    </source>
</evidence>
<feature type="transmembrane region" description="Helical" evidence="5">
    <location>
        <begin position="512"/>
        <end position="536"/>
    </location>
</feature>
<evidence type="ECO:0000259" key="6">
    <source>
        <dbReference type="PROSITE" id="PS50089"/>
    </source>
</evidence>
<keyword evidence="1" id="KW-0479">Metal-binding</keyword>
<dbReference type="Gene3D" id="3.30.40.10">
    <property type="entry name" value="Zinc/RING finger domain, C3HC4 (zinc finger)"/>
    <property type="match status" value="1"/>
</dbReference>
<keyword evidence="8" id="KW-1185">Reference proteome</keyword>
<gene>
    <name evidence="7" type="ORF">FDP41_010796</name>
</gene>
<evidence type="ECO:0000256" key="2">
    <source>
        <dbReference type="ARBA" id="ARBA00022771"/>
    </source>
</evidence>